<sequence length="71" mass="8452">MAPVGSEEWRVLIAQTWPPEFDPWNQCQKWKEKTDRKSCLLAGISNNKVYNIHIDTYIHICVYNKNPYRGR</sequence>
<accession>A6KLQ8</accession>
<dbReference type="EMBL" id="CH474064">
    <property type="protein sequence ID" value="EDL86603.1"/>
    <property type="molecule type" value="Genomic_DNA"/>
</dbReference>
<dbReference type="Proteomes" id="UP000234681">
    <property type="component" value="Chromosome 17"/>
</dbReference>
<gene>
    <name evidence="1" type="ORF">rCG_45219</name>
</gene>
<name>A6KLQ8_RAT</name>
<reference evidence="2" key="1">
    <citation type="submission" date="2005-09" db="EMBL/GenBank/DDBJ databases">
        <authorList>
            <person name="Mural R.J."/>
            <person name="Li P.W."/>
            <person name="Adams M.D."/>
            <person name="Amanatides P.G."/>
            <person name="Baden-Tillson H."/>
            <person name="Barnstead M."/>
            <person name="Chin S.H."/>
            <person name="Dew I."/>
            <person name="Evans C.A."/>
            <person name="Ferriera S."/>
            <person name="Flanigan M."/>
            <person name="Fosler C."/>
            <person name="Glodek A."/>
            <person name="Gu Z."/>
            <person name="Holt R.A."/>
            <person name="Jennings D."/>
            <person name="Kraft C.L."/>
            <person name="Lu F."/>
            <person name="Nguyen T."/>
            <person name="Nusskern D.R."/>
            <person name="Pfannkoch C.M."/>
            <person name="Sitter C."/>
            <person name="Sutton G.G."/>
            <person name="Venter J.C."/>
            <person name="Wang Z."/>
            <person name="Woodage T."/>
            <person name="Zheng X.H."/>
            <person name="Zhong F."/>
        </authorList>
    </citation>
    <scope>NUCLEOTIDE SEQUENCE [LARGE SCALE GENOMIC DNA]</scope>
    <source>
        <strain>BN</strain>
        <strain evidence="2">Sprague-Dawley</strain>
    </source>
</reference>
<evidence type="ECO:0000313" key="2">
    <source>
        <dbReference type="Proteomes" id="UP000234681"/>
    </source>
</evidence>
<organism evidence="1 2">
    <name type="scientific">Rattus norvegicus</name>
    <name type="common">Rat</name>
    <dbReference type="NCBI Taxonomy" id="10116"/>
    <lineage>
        <taxon>Eukaryota</taxon>
        <taxon>Metazoa</taxon>
        <taxon>Chordata</taxon>
        <taxon>Craniata</taxon>
        <taxon>Vertebrata</taxon>
        <taxon>Euteleostomi</taxon>
        <taxon>Mammalia</taxon>
        <taxon>Eutheria</taxon>
        <taxon>Euarchontoglires</taxon>
        <taxon>Glires</taxon>
        <taxon>Rodentia</taxon>
        <taxon>Myomorpha</taxon>
        <taxon>Muroidea</taxon>
        <taxon>Muridae</taxon>
        <taxon>Murinae</taxon>
        <taxon>Rattus</taxon>
    </lineage>
</organism>
<protein>
    <submittedName>
        <fullName evidence="1">RCG45219</fullName>
    </submittedName>
</protein>
<proteinExistence type="predicted"/>
<dbReference type="AlphaFoldDB" id="A6KLQ8"/>
<evidence type="ECO:0000313" key="1">
    <source>
        <dbReference type="EMBL" id="EDL86603.1"/>
    </source>
</evidence>